<comment type="caution">
    <text evidence="1">The sequence shown here is derived from an EMBL/GenBank/DDBJ whole genome shotgun (WGS) entry which is preliminary data.</text>
</comment>
<keyword evidence="2" id="KW-1185">Reference proteome</keyword>
<sequence length="55" mass="6346">MRDRALPYGRRYTSLRCAVGCYRPLGFNATWSYLSTAGALRSDEKALLRAWTCWN</sequence>
<gene>
    <name evidence="1" type="ORF">HNR21_004236</name>
</gene>
<proteinExistence type="predicted"/>
<dbReference type="RefSeq" id="WP_182706560.1">
    <property type="nucleotide sequence ID" value="NZ_JACJII010000001.1"/>
</dbReference>
<protein>
    <submittedName>
        <fullName evidence="1">Uncharacterized protein</fullName>
    </submittedName>
</protein>
<evidence type="ECO:0000313" key="2">
    <source>
        <dbReference type="Proteomes" id="UP000539313"/>
    </source>
</evidence>
<dbReference type="EMBL" id="JACJII010000001">
    <property type="protein sequence ID" value="MBA9005354.1"/>
    <property type="molecule type" value="Genomic_DNA"/>
</dbReference>
<dbReference type="Proteomes" id="UP000539313">
    <property type="component" value="Unassembled WGS sequence"/>
</dbReference>
<accession>A0A7W3RA47</accession>
<name>A0A7W3RA47_9ACTN</name>
<organism evidence="1 2">
    <name type="scientific">Thermomonospora cellulosilytica</name>
    <dbReference type="NCBI Taxonomy" id="1411118"/>
    <lineage>
        <taxon>Bacteria</taxon>
        <taxon>Bacillati</taxon>
        <taxon>Actinomycetota</taxon>
        <taxon>Actinomycetes</taxon>
        <taxon>Streptosporangiales</taxon>
        <taxon>Thermomonosporaceae</taxon>
        <taxon>Thermomonospora</taxon>
    </lineage>
</organism>
<dbReference type="AlphaFoldDB" id="A0A7W3RA47"/>
<reference evidence="1 2" key="1">
    <citation type="submission" date="2020-08" db="EMBL/GenBank/DDBJ databases">
        <title>Sequencing the genomes of 1000 actinobacteria strains.</title>
        <authorList>
            <person name="Klenk H.-P."/>
        </authorList>
    </citation>
    <scope>NUCLEOTIDE SEQUENCE [LARGE SCALE GENOMIC DNA]</scope>
    <source>
        <strain evidence="1 2">DSM 45823</strain>
    </source>
</reference>
<evidence type="ECO:0000313" key="1">
    <source>
        <dbReference type="EMBL" id="MBA9005354.1"/>
    </source>
</evidence>